<dbReference type="STRING" id="529709.PYCH_14640"/>
<keyword evidence="2" id="KW-1185">Reference proteome</keyword>
<sequence length="288" mass="32682">MLELLKDVVMRIEGHLDLYLRNEEAVKQHLILPVLRALGWNVEDPGEVRPEERTSEGRADYALIKGGRVVAFLEAKNLSVNVLKEDVLLQLGKYCFNMGVRYGIASNGAVWIAFKSFEEGRSLKDRILFVVDLREEPLERATLRLSLLSKGRIERLEELSRALRAIEEGTMQLKGAGIEDEKIVDYLLSLSLSGRAVPVDLLTGSERPKGVYVFEGTWKFIPLEERSVKGVLLAVLRFLASSVSEGKEKRALQKAYEELRVRPLDVEKVRFLLRGIEEEKGIRIRVLL</sequence>
<evidence type="ECO:0000313" key="2">
    <source>
        <dbReference type="Proteomes" id="UP000008386"/>
    </source>
</evidence>
<dbReference type="AlphaFoldDB" id="F8AGD8"/>
<dbReference type="RefSeq" id="WP_013906190.1">
    <property type="nucleotide sequence ID" value="NC_015680.1"/>
</dbReference>
<protein>
    <submittedName>
        <fullName evidence="1">Hypothetical restriction endonuclease</fullName>
    </submittedName>
</protein>
<dbReference type="GO" id="GO:0004519">
    <property type="term" value="F:endonuclease activity"/>
    <property type="evidence" value="ECO:0007669"/>
    <property type="project" value="UniProtKB-KW"/>
</dbReference>
<dbReference type="GeneID" id="10838035"/>
<keyword evidence="1" id="KW-0540">Nuclease</keyword>
<dbReference type="OrthoDB" id="330911at2157"/>
<keyword evidence="1" id="KW-0255">Endonuclease</keyword>
<keyword evidence="1" id="KW-0378">Hydrolase</keyword>
<gene>
    <name evidence="1" type="ordered locus">PYCH_14640</name>
</gene>
<name>F8AGD8_PYRYC</name>
<dbReference type="HOGENOM" id="CLU_076815_0_0_2"/>
<organism evidence="1 2">
    <name type="scientific">Pyrococcus yayanosii (strain CH1 / JCM 16557)</name>
    <dbReference type="NCBI Taxonomy" id="529709"/>
    <lineage>
        <taxon>Archaea</taxon>
        <taxon>Methanobacteriati</taxon>
        <taxon>Methanobacteriota</taxon>
        <taxon>Thermococci</taxon>
        <taxon>Thermococcales</taxon>
        <taxon>Thermococcaceae</taxon>
        <taxon>Pyrococcus</taxon>
    </lineage>
</organism>
<dbReference type="Gene3D" id="3.90.1570.30">
    <property type="match status" value="1"/>
</dbReference>
<reference evidence="1 2" key="1">
    <citation type="journal article" date="2011" name="J. Bacteriol.">
        <title>Complete genome sequence of the obligate piezophilic hyperthermophilic archaeon Pyrococcus yayanosii CH1.</title>
        <authorList>
            <person name="Jun X."/>
            <person name="Lupeng L."/>
            <person name="Minjuan X."/>
            <person name="Oger P."/>
            <person name="Fengping W."/>
            <person name="Jebbar M."/>
            <person name="Xiang X."/>
        </authorList>
    </citation>
    <scope>NUCLEOTIDE SEQUENCE [LARGE SCALE GENOMIC DNA]</scope>
    <source>
        <strain evidence="2">CH1 / JCM 16557</strain>
    </source>
</reference>
<dbReference type="Proteomes" id="UP000008386">
    <property type="component" value="Chromosome"/>
</dbReference>
<dbReference type="EMBL" id="CP002779">
    <property type="protein sequence ID" value="AEH25134.1"/>
    <property type="molecule type" value="Genomic_DNA"/>
</dbReference>
<evidence type="ECO:0000313" key="1">
    <source>
        <dbReference type="EMBL" id="AEH25134.1"/>
    </source>
</evidence>
<proteinExistence type="predicted"/>
<accession>F8AGD8</accession>
<dbReference type="KEGG" id="pya:PYCH_14640"/>
<dbReference type="eggNOG" id="arCOG05724">
    <property type="taxonomic scope" value="Archaea"/>
</dbReference>